<reference evidence="1" key="1">
    <citation type="submission" date="2019-01" db="EMBL/GenBank/DDBJ databases">
        <title>Colletotrichum abscissum LGMF1257.</title>
        <authorList>
            <person name="Baroncelli R."/>
        </authorList>
    </citation>
    <scope>NUCLEOTIDE SEQUENCE</scope>
    <source>
        <strain evidence="1">Ca142</strain>
    </source>
</reference>
<proteinExistence type="predicted"/>
<protein>
    <submittedName>
        <fullName evidence="1">Uncharacterized protein</fullName>
    </submittedName>
</protein>
<organism evidence="1 2">
    <name type="scientific">Colletotrichum abscissum</name>
    <dbReference type="NCBI Taxonomy" id="1671311"/>
    <lineage>
        <taxon>Eukaryota</taxon>
        <taxon>Fungi</taxon>
        <taxon>Dikarya</taxon>
        <taxon>Ascomycota</taxon>
        <taxon>Pezizomycotina</taxon>
        <taxon>Sordariomycetes</taxon>
        <taxon>Hypocreomycetidae</taxon>
        <taxon>Glomerellales</taxon>
        <taxon>Glomerellaceae</taxon>
        <taxon>Colletotrichum</taxon>
        <taxon>Colletotrichum acutatum species complex</taxon>
    </lineage>
</organism>
<evidence type="ECO:0000313" key="2">
    <source>
        <dbReference type="Proteomes" id="UP001056436"/>
    </source>
</evidence>
<name>A0A9P9X8L4_9PEZI</name>
<accession>A0A9P9X8L4</accession>
<gene>
    <name evidence="1" type="ORF">CABS02_10295</name>
</gene>
<dbReference type="AlphaFoldDB" id="A0A9P9X8L4"/>
<comment type="caution">
    <text evidence="1">The sequence shown here is derived from an EMBL/GenBank/DDBJ whole genome shotgun (WGS) entry which is preliminary data.</text>
</comment>
<keyword evidence="2" id="KW-1185">Reference proteome</keyword>
<dbReference type="EMBL" id="SDAQ01000076">
    <property type="protein sequence ID" value="KAI3542675.1"/>
    <property type="molecule type" value="Genomic_DNA"/>
</dbReference>
<evidence type="ECO:0000313" key="1">
    <source>
        <dbReference type="EMBL" id="KAI3542675.1"/>
    </source>
</evidence>
<sequence length="22" mass="2308">MKLELAISELGGIADARLHVNG</sequence>
<dbReference type="Proteomes" id="UP001056436">
    <property type="component" value="Unassembled WGS sequence"/>
</dbReference>